<sequence>MTTSHRPIDLVKLSSAKPCPVEIGTFNYSNTNYLLLGMIIERVTGKTLAAELDRRLLTPLGMKSTYLPTTPTEEIKGLPACRVSTEGTPPGSAALSRP</sequence>
<evidence type="ECO:0000259" key="1">
    <source>
        <dbReference type="Pfam" id="PF00144"/>
    </source>
</evidence>
<proteinExistence type="predicted"/>
<keyword evidence="3" id="KW-1185">Reference proteome</keyword>
<dbReference type="InterPro" id="IPR012338">
    <property type="entry name" value="Beta-lactam/transpept-like"/>
</dbReference>
<evidence type="ECO:0000313" key="3">
    <source>
        <dbReference type="Proteomes" id="UP000295258"/>
    </source>
</evidence>
<dbReference type="AlphaFoldDB" id="A0A4R4VZK9"/>
<dbReference type="InterPro" id="IPR050491">
    <property type="entry name" value="AmpC-like"/>
</dbReference>
<name>A0A4R4VZK9_9ACTN</name>
<comment type="caution">
    <text evidence="2">The sequence shown here is derived from an EMBL/GenBank/DDBJ whole genome shotgun (WGS) entry which is preliminary data.</text>
</comment>
<dbReference type="EMBL" id="SMKO01000007">
    <property type="protein sequence ID" value="TDD11572.1"/>
    <property type="molecule type" value="Genomic_DNA"/>
</dbReference>
<protein>
    <submittedName>
        <fullName evidence="2">Class A beta-lactamase-related serine hydrolase</fullName>
    </submittedName>
</protein>
<dbReference type="RefSeq" id="WP_132592443.1">
    <property type="nucleotide sequence ID" value="NZ_SMKO01000007.1"/>
</dbReference>
<dbReference type="GO" id="GO:0016787">
    <property type="term" value="F:hydrolase activity"/>
    <property type="evidence" value="ECO:0007669"/>
    <property type="project" value="UniProtKB-KW"/>
</dbReference>
<organism evidence="2 3">
    <name type="scientific">Nonomuraea deserti</name>
    <dbReference type="NCBI Taxonomy" id="1848322"/>
    <lineage>
        <taxon>Bacteria</taxon>
        <taxon>Bacillati</taxon>
        <taxon>Actinomycetota</taxon>
        <taxon>Actinomycetes</taxon>
        <taxon>Streptosporangiales</taxon>
        <taxon>Streptosporangiaceae</taxon>
        <taxon>Nonomuraea</taxon>
    </lineage>
</organism>
<dbReference type="PANTHER" id="PTHR46825:SF9">
    <property type="entry name" value="BETA-LACTAMASE-RELATED DOMAIN-CONTAINING PROTEIN"/>
    <property type="match status" value="1"/>
</dbReference>
<dbReference type="SUPFAM" id="SSF56601">
    <property type="entry name" value="beta-lactamase/transpeptidase-like"/>
    <property type="match status" value="1"/>
</dbReference>
<reference evidence="2 3" key="1">
    <citation type="submission" date="2019-03" db="EMBL/GenBank/DDBJ databases">
        <title>Draft genome sequences of novel Actinobacteria.</title>
        <authorList>
            <person name="Sahin N."/>
            <person name="Ay H."/>
            <person name="Saygin H."/>
        </authorList>
    </citation>
    <scope>NUCLEOTIDE SEQUENCE [LARGE SCALE GENOMIC DNA]</scope>
    <source>
        <strain evidence="2 3">KC310</strain>
    </source>
</reference>
<dbReference type="InterPro" id="IPR001466">
    <property type="entry name" value="Beta-lactam-related"/>
</dbReference>
<dbReference type="Pfam" id="PF00144">
    <property type="entry name" value="Beta-lactamase"/>
    <property type="match status" value="1"/>
</dbReference>
<dbReference type="PANTHER" id="PTHR46825">
    <property type="entry name" value="D-ALANYL-D-ALANINE-CARBOXYPEPTIDASE/ENDOPEPTIDASE AMPH"/>
    <property type="match status" value="1"/>
</dbReference>
<gene>
    <name evidence="2" type="ORF">E1292_04995</name>
</gene>
<feature type="domain" description="Beta-lactamase-related" evidence="1">
    <location>
        <begin position="25"/>
        <end position="73"/>
    </location>
</feature>
<keyword evidence="2" id="KW-0378">Hydrolase</keyword>
<dbReference type="Gene3D" id="3.40.710.10">
    <property type="entry name" value="DD-peptidase/beta-lactamase superfamily"/>
    <property type="match status" value="1"/>
</dbReference>
<dbReference type="Proteomes" id="UP000295258">
    <property type="component" value="Unassembled WGS sequence"/>
</dbReference>
<accession>A0A4R4VZK9</accession>
<evidence type="ECO:0000313" key="2">
    <source>
        <dbReference type="EMBL" id="TDD11572.1"/>
    </source>
</evidence>